<protein>
    <submittedName>
        <fullName evidence="1">Uncharacterized protein</fullName>
    </submittedName>
</protein>
<dbReference type="AlphaFoldDB" id="A0A2P2PXC1"/>
<evidence type="ECO:0000313" key="1">
    <source>
        <dbReference type="EMBL" id="MBX59371.1"/>
    </source>
</evidence>
<accession>A0A2P2PXC1</accession>
<proteinExistence type="predicted"/>
<sequence>MCRLVHLAKRIVWLLSNVKFRISKCKQHIYVDNKCPNLACKPRDLRVINIKQPFHLKF</sequence>
<dbReference type="EMBL" id="GGEC01078887">
    <property type="protein sequence ID" value="MBX59371.1"/>
    <property type="molecule type" value="Transcribed_RNA"/>
</dbReference>
<reference evidence="1" key="1">
    <citation type="submission" date="2018-02" db="EMBL/GenBank/DDBJ databases">
        <title>Rhizophora mucronata_Transcriptome.</title>
        <authorList>
            <person name="Meera S.P."/>
            <person name="Sreeshan A."/>
            <person name="Augustine A."/>
        </authorList>
    </citation>
    <scope>NUCLEOTIDE SEQUENCE</scope>
    <source>
        <tissue evidence="1">Leaf</tissue>
    </source>
</reference>
<organism evidence="1">
    <name type="scientific">Rhizophora mucronata</name>
    <name type="common">Asiatic mangrove</name>
    <dbReference type="NCBI Taxonomy" id="61149"/>
    <lineage>
        <taxon>Eukaryota</taxon>
        <taxon>Viridiplantae</taxon>
        <taxon>Streptophyta</taxon>
        <taxon>Embryophyta</taxon>
        <taxon>Tracheophyta</taxon>
        <taxon>Spermatophyta</taxon>
        <taxon>Magnoliopsida</taxon>
        <taxon>eudicotyledons</taxon>
        <taxon>Gunneridae</taxon>
        <taxon>Pentapetalae</taxon>
        <taxon>rosids</taxon>
        <taxon>fabids</taxon>
        <taxon>Malpighiales</taxon>
        <taxon>Rhizophoraceae</taxon>
        <taxon>Rhizophora</taxon>
    </lineage>
</organism>
<name>A0A2P2PXC1_RHIMU</name>